<accession>A0ABP9U8W1</accession>
<reference evidence="1 2" key="1">
    <citation type="submission" date="2024-02" db="EMBL/GenBank/DDBJ databases">
        <title>Deinococcus caeni NBRC 101312.</title>
        <authorList>
            <person name="Ichikawa N."/>
            <person name="Katano-Makiyama Y."/>
            <person name="Hidaka K."/>
        </authorList>
    </citation>
    <scope>NUCLEOTIDE SEQUENCE [LARGE SCALE GENOMIC DNA]</scope>
    <source>
        <strain evidence="1 2">NBRC 101312</strain>
    </source>
</reference>
<protein>
    <submittedName>
        <fullName evidence="1">Uncharacterized protein</fullName>
    </submittedName>
</protein>
<proteinExistence type="predicted"/>
<dbReference type="RefSeq" id="WP_345442218.1">
    <property type="nucleotide sequence ID" value="NZ_BAABQU010000007.1"/>
</dbReference>
<evidence type="ECO:0000313" key="1">
    <source>
        <dbReference type="EMBL" id="GAA5439236.1"/>
    </source>
</evidence>
<comment type="caution">
    <text evidence="1">The sequence shown here is derived from an EMBL/GenBank/DDBJ whole genome shotgun (WGS) entry which is preliminary data.</text>
</comment>
<dbReference type="Proteomes" id="UP001423409">
    <property type="component" value="Unassembled WGS sequence"/>
</dbReference>
<dbReference type="EMBL" id="BAABQU010000007">
    <property type="protein sequence ID" value="GAA5439236.1"/>
    <property type="molecule type" value="Genomic_DNA"/>
</dbReference>
<gene>
    <name evidence="1" type="ORF">Dcae01_00735</name>
</gene>
<name>A0ABP9U8W1_9DEIO</name>
<keyword evidence="2" id="KW-1185">Reference proteome</keyword>
<sequence>MTLLLTFYFWIFAVLMSAGYFTGLIAEPEVVSRKANVHLGMKTVIRCVKAVERYRQQGQTITNRGALLTGLLNREARAATGFNVRDLGTEKGQVLA</sequence>
<evidence type="ECO:0000313" key="2">
    <source>
        <dbReference type="Proteomes" id="UP001423409"/>
    </source>
</evidence>
<organism evidence="1 2">
    <name type="scientific">Deinococcus caeni</name>
    <dbReference type="NCBI Taxonomy" id="569127"/>
    <lineage>
        <taxon>Bacteria</taxon>
        <taxon>Thermotogati</taxon>
        <taxon>Deinococcota</taxon>
        <taxon>Deinococci</taxon>
        <taxon>Deinococcales</taxon>
        <taxon>Deinococcaceae</taxon>
        <taxon>Deinococcus</taxon>
    </lineage>
</organism>